<evidence type="ECO:0000256" key="1">
    <source>
        <dbReference type="SAM" id="Phobius"/>
    </source>
</evidence>
<dbReference type="PANTHER" id="PTHR46211:SF8">
    <property type="entry name" value="PHOSPHODIESTERASE"/>
    <property type="match status" value="1"/>
</dbReference>
<evidence type="ECO:0000259" key="2">
    <source>
        <dbReference type="PROSITE" id="PS51704"/>
    </source>
</evidence>
<evidence type="ECO:0000313" key="3">
    <source>
        <dbReference type="EMBL" id="GEK29619.1"/>
    </source>
</evidence>
<protein>
    <submittedName>
        <fullName evidence="4">Glycerophosphoryl diester phosphodiesterase</fullName>
    </submittedName>
</protein>
<dbReference type="InterPro" id="IPR017946">
    <property type="entry name" value="PLC-like_Pdiesterase_TIM-brl"/>
</dbReference>
<feature type="transmembrane region" description="Helical" evidence="1">
    <location>
        <begin position="68"/>
        <end position="96"/>
    </location>
</feature>
<dbReference type="PANTHER" id="PTHR46211">
    <property type="entry name" value="GLYCEROPHOSPHORYL DIESTER PHOSPHODIESTERASE"/>
    <property type="match status" value="1"/>
</dbReference>
<dbReference type="SUPFAM" id="SSF51695">
    <property type="entry name" value="PLC-like phosphodiesterases"/>
    <property type="match status" value="1"/>
</dbReference>
<dbReference type="Pfam" id="PF10110">
    <property type="entry name" value="GPDPase_memb"/>
    <property type="match status" value="1"/>
</dbReference>
<dbReference type="Pfam" id="PF03009">
    <property type="entry name" value="GDPD"/>
    <property type="match status" value="1"/>
</dbReference>
<dbReference type="GO" id="GO:0006629">
    <property type="term" value="P:lipid metabolic process"/>
    <property type="evidence" value="ECO:0007669"/>
    <property type="project" value="InterPro"/>
</dbReference>
<dbReference type="STRING" id="348151.IV55_GL001062"/>
<dbReference type="RefSeq" id="WP_057811757.1">
    <property type="nucleotide sequence ID" value="NZ_BJUD01000080.1"/>
</dbReference>
<dbReference type="EMBL" id="JQCB01000028">
    <property type="protein sequence ID" value="KRN93280.1"/>
    <property type="molecule type" value="Genomic_DNA"/>
</dbReference>
<keyword evidence="1" id="KW-0812">Transmembrane</keyword>
<dbReference type="CDD" id="cd08579">
    <property type="entry name" value="GDPD_memb_like"/>
    <property type="match status" value="1"/>
</dbReference>
<proteinExistence type="predicted"/>
<feature type="domain" description="GP-PDE" evidence="2">
    <location>
        <begin position="342"/>
        <end position="572"/>
    </location>
</feature>
<accession>A0A0R2KV03</accession>
<feature type="transmembrane region" description="Helical" evidence="1">
    <location>
        <begin position="166"/>
        <end position="193"/>
    </location>
</feature>
<dbReference type="Proteomes" id="UP000051139">
    <property type="component" value="Unassembled WGS sequence"/>
</dbReference>
<keyword evidence="5" id="KW-1185">Reference proteome</keyword>
<dbReference type="EMBL" id="BJUD01000080">
    <property type="protein sequence ID" value="GEK29619.1"/>
    <property type="molecule type" value="Genomic_DNA"/>
</dbReference>
<dbReference type="AlphaFoldDB" id="A0A0R2KV03"/>
<dbReference type="PATRIC" id="fig|348151.3.peg.1090"/>
<feature type="transmembrane region" description="Helical" evidence="1">
    <location>
        <begin position="20"/>
        <end position="48"/>
    </location>
</feature>
<dbReference type="PROSITE" id="PS51704">
    <property type="entry name" value="GP_PDE"/>
    <property type="match status" value="1"/>
</dbReference>
<dbReference type="GO" id="GO:0008081">
    <property type="term" value="F:phosphoric diester hydrolase activity"/>
    <property type="evidence" value="ECO:0007669"/>
    <property type="project" value="InterPro"/>
</dbReference>
<keyword evidence="1" id="KW-1133">Transmembrane helix</keyword>
<evidence type="ECO:0000313" key="5">
    <source>
        <dbReference type="Proteomes" id="UP000051139"/>
    </source>
</evidence>
<organism evidence="4 5">
    <name type="scientific">Furfurilactobacillus siliginis</name>
    <dbReference type="NCBI Taxonomy" id="348151"/>
    <lineage>
        <taxon>Bacteria</taxon>
        <taxon>Bacillati</taxon>
        <taxon>Bacillota</taxon>
        <taxon>Bacilli</taxon>
        <taxon>Lactobacillales</taxon>
        <taxon>Lactobacillaceae</taxon>
        <taxon>Furfurilactobacillus</taxon>
    </lineage>
</organism>
<evidence type="ECO:0000313" key="4">
    <source>
        <dbReference type="EMBL" id="KRN93280.1"/>
    </source>
</evidence>
<gene>
    <name evidence="4" type="ORF">IV55_GL001062</name>
    <name evidence="3" type="ORF">LSI01_19300</name>
</gene>
<reference evidence="4 5" key="1">
    <citation type="journal article" date="2015" name="Genome Announc.">
        <title>Expanding the biotechnology potential of lactobacilli through comparative genomics of 213 strains and associated genera.</title>
        <authorList>
            <person name="Sun Z."/>
            <person name="Harris H.M."/>
            <person name="McCann A."/>
            <person name="Guo C."/>
            <person name="Argimon S."/>
            <person name="Zhang W."/>
            <person name="Yang X."/>
            <person name="Jeffery I.B."/>
            <person name="Cooney J.C."/>
            <person name="Kagawa T.F."/>
            <person name="Liu W."/>
            <person name="Song Y."/>
            <person name="Salvetti E."/>
            <person name="Wrobel A."/>
            <person name="Rasinkangas P."/>
            <person name="Parkhill J."/>
            <person name="Rea M.C."/>
            <person name="O'Sullivan O."/>
            <person name="Ritari J."/>
            <person name="Douillard F.P."/>
            <person name="Paul Ross R."/>
            <person name="Yang R."/>
            <person name="Briner A.E."/>
            <person name="Felis G.E."/>
            <person name="de Vos W.M."/>
            <person name="Barrangou R."/>
            <person name="Klaenhammer T.R."/>
            <person name="Caufield P.W."/>
            <person name="Cui Y."/>
            <person name="Zhang H."/>
            <person name="O'Toole P.W."/>
        </authorList>
    </citation>
    <scope>NUCLEOTIDE SEQUENCE [LARGE SCALE GENOMIC DNA]</scope>
    <source>
        <strain evidence="4 5">DSM 22696</strain>
    </source>
</reference>
<sequence>MVGTKRTSLWRFLRAFWYFFKHYSFTAIIVYAFLIPIFSWLGAAILRWGNIPYLSYTNFVSVAKTHPWAMLGLVGLLVVMLIAIYLQFAYLFLMVAYRRANQRPTIRQLLQELAQRLPRLSIGAFGFYLLYFILIVPFGGSFISTPLLAKVQIPEFIIEFITTKPLLLGLLALVYVVAFYFGLRLLLVIPIILFERKNVREAVAESWRRTWGRFWWISLRIVRIIISVALLYGVMLMGFYIGQYLFDEYAHNWSLTAAIVNFNLLTLVNYTIQILATVWILDLSIQVMQSYDQHALEDLPVQPQQKAARWWKISVPVAVVVVGLVFAGYGYTYFSGLLVVNPKTLSHRGVDNGNGVQNTIQALSRTHQQRPNYVEMDIQETRDHKFVVMHDPNLETLAGQDRVVDKQTLASMTNTTIHENGHQTKIDSFDAYLAAAQKMNQHLLVEIKYNPGQDRRALVNRFINRYADTLLTHHDIIHSLDYGVVEQLKTQRPALKVGYILPYNFVGLPQTKANFYTMEYSTLNERFVNEAHRARKQVFAWTVNDSENMDQMMNLDVDGIITDQLTTLNGQIKQQKDNHDYAESLLKYGLQSVKELQ</sequence>
<feature type="transmembrane region" description="Helical" evidence="1">
    <location>
        <begin position="214"/>
        <end position="241"/>
    </location>
</feature>
<feature type="transmembrane region" description="Helical" evidence="1">
    <location>
        <begin position="117"/>
        <end position="138"/>
    </location>
</feature>
<reference evidence="3 6" key="2">
    <citation type="submission" date="2019-07" db="EMBL/GenBank/DDBJ databases">
        <title>Whole genome shotgun sequence of Lactobacillus siliginis NBRC 101315.</title>
        <authorList>
            <person name="Hosoyama A."/>
            <person name="Uohara A."/>
            <person name="Ohji S."/>
            <person name="Ichikawa N."/>
        </authorList>
    </citation>
    <scope>NUCLEOTIDE SEQUENCE [LARGE SCALE GENOMIC DNA]</scope>
    <source>
        <strain evidence="3 6">NBRC 101315</strain>
    </source>
</reference>
<dbReference type="Proteomes" id="UP000321429">
    <property type="component" value="Unassembled WGS sequence"/>
</dbReference>
<keyword evidence="1" id="KW-0472">Membrane</keyword>
<dbReference type="InterPro" id="IPR030395">
    <property type="entry name" value="GP_PDE_dom"/>
</dbReference>
<dbReference type="InterPro" id="IPR018476">
    <property type="entry name" value="GlyceroP-diester-Pdiesterase_M"/>
</dbReference>
<feature type="transmembrane region" description="Helical" evidence="1">
    <location>
        <begin position="253"/>
        <end position="281"/>
    </location>
</feature>
<name>A0A0R2KV03_9LACO</name>
<dbReference type="OrthoDB" id="384721at2"/>
<evidence type="ECO:0000313" key="6">
    <source>
        <dbReference type="Proteomes" id="UP000321429"/>
    </source>
</evidence>
<feature type="transmembrane region" description="Helical" evidence="1">
    <location>
        <begin position="313"/>
        <end position="334"/>
    </location>
</feature>
<comment type="caution">
    <text evidence="4">The sequence shown here is derived from an EMBL/GenBank/DDBJ whole genome shotgun (WGS) entry which is preliminary data.</text>
</comment>
<dbReference type="Gene3D" id="3.20.20.190">
    <property type="entry name" value="Phosphatidylinositol (PI) phosphodiesterase"/>
    <property type="match status" value="1"/>
</dbReference>